<sequence length="137" mass="16444">MKIYNYQLEQFIIFLHSLELERRASRMRTRLKNKLVEQMQRITEEALAIDKEYYCYDENNQPIVENNKYQFKNFEARNQDILELTNEFFIIEQNEANKEMLLSVKDSVLNHSPSTFKGADADIYDGICELVEQIKYE</sequence>
<dbReference type="RefSeq" id="WP_110821000.1">
    <property type="nucleotide sequence ID" value="NZ_PRLG01000020.1"/>
</dbReference>
<protein>
    <submittedName>
        <fullName evidence="1">Uncharacterized protein</fullName>
    </submittedName>
</protein>
<dbReference type="EMBL" id="PRLG01000020">
    <property type="protein sequence ID" value="PYY28367.1"/>
    <property type="molecule type" value="Genomic_DNA"/>
</dbReference>
<organism evidence="1 2">
    <name type="scientific">Paenibacillus illinoisensis</name>
    <dbReference type="NCBI Taxonomy" id="59845"/>
    <lineage>
        <taxon>Bacteria</taxon>
        <taxon>Bacillati</taxon>
        <taxon>Bacillota</taxon>
        <taxon>Bacilli</taxon>
        <taxon>Bacillales</taxon>
        <taxon>Paenibacillaceae</taxon>
        <taxon>Paenibacillus</taxon>
    </lineage>
</organism>
<proteinExistence type="predicted"/>
<gene>
    <name evidence="1" type="ORF">PIL02S_03518</name>
</gene>
<name>A0A2W0C8J3_9BACL</name>
<comment type="caution">
    <text evidence="1">The sequence shown here is derived from an EMBL/GenBank/DDBJ whole genome shotgun (WGS) entry which is preliminary data.</text>
</comment>
<evidence type="ECO:0000313" key="2">
    <source>
        <dbReference type="Proteomes" id="UP000247459"/>
    </source>
</evidence>
<accession>A0A2W0C8J3</accession>
<dbReference type="AlphaFoldDB" id="A0A2W0C8J3"/>
<reference evidence="1 2" key="1">
    <citation type="submission" date="2018-01" db="EMBL/GenBank/DDBJ databases">
        <title>Genome sequence of the PGP bacterium Paenibacillus illinoisensis E3.</title>
        <authorList>
            <person name="Rolli E."/>
            <person name="Marasco R."/>
            <person name="Bessem C."/>
            <person name="Michoud G."/>
            <person name="Gaiarsa S."/>
            <person name="Borin S."/>
            <person name="Daffonchio D."/>
        </authorList>
    </citation>
    <scope>NUCLEOTIDE SEQUENCE [LARGE SCALE GENOMIC DNA]</scope>
    <source>
        <strain evidence="1 2">E3</strain>
    </source>
</reference>
<dbReference type="OrthoDB" id="2194466at2"/>
<dbReference type="Proteomes" id="UP000247459">
    <property type="component" value="Unassembled WGS sequence"/>
</dbReference>
<evidence type="ECO:0000313" key="1">
    <source>
        <dbReference type="EMBL" id="PYY28367.1"/>
    </source>
</evidence>